<evidence type="ECO:0000256" key="1">
    <source>
        <dbReference type="SAM" id="MobiDB-lite"/>
    </source>
</evidence>
<proteinExistence type="predicted"/>
<name>R0KZT5_ANAPL</name>
<dbReference type="EMBL" id="KB744638">
    <property type="protein sequence ID" value="EOA94699.1"/>
    <property type="molecule type" value="Genomic_DNA"/>
</dbReference>
<dbReference type="InterPro" id="IPR027967">
    <property type="entry name" value="DUF4612"/>
</dbReference>
<feature type="region of interest" description="Disordered" evidence="1">
    <location>
        <begin position="1"/>
        <end position="29"/>
    </location>
</feature>
<protein>
    <submittedName>
        <fullName evidence="2">Uncharacterized protein C1orf21</fullName>
    </submittedName>
</protein>
<accession>R0KZT5</accession>
<dbReference type="AlphaFoldDB" id="R0KZT5"/>
<keyword evidence="3" id="KW-1185">Reference proteome</keyword>
<reference evidence="3" key="1">
    <citation type="journal article" date="2013" name="Nat. Genet.">
        <title>The duck genome and transcriptome provide insight into an avian influenza virus reservoir species.</title>
        <authorList>
            <person name="Huang Y."/>
            <person name="Li Y."/>
            <person name="Burt D.W."/>
            <person name="Chen H."/>
            <person name="Zhang Y."/>
            <person name="Qian W."/>
            <person name="Kim H."/>
            <person name="Gan S."/>
            <person name="Zhao Y."/>
            <person name="Li J."/>
            <person name="Yi K."/>
            <person name="Feng H."/>
            <person name="Zhu P."/>
            <person name="Li B."/>
            <person name="Liu Q."/>
            <person name="Fairley S."/>
            <person name="Magor K.E."/>
            <person name="Du Z."/>
            <person name="Hu X."/>
            <person name="Goodman L."/>
            <person name="Tafer H."/>
            <person name="Vignal A."/>
            <person name="Lee T."/>
            <person name="Kim K.W."/>
            <person name="Sheng Z."/>
            <person name="An Y."/>
            <person name="Searle S."/>
            <person name="Herrero J."/>
            <person name="Groenen M.A."/>
            <person name="Crooijmans R.P."/>
            <person name="Faraut T."/>
            <person name="Cai Q."/>
            <person name="Webster R.G."/>
            <person name="Aldridge J.R."/>
            <person name="Warren W.C."/>
            <person name="Bartschat S."/>
            <person name="Kehr S."/>
            <person name="Marz M."/>
            <person name="Stadler P.F."/>
            <person name="Smith J."/>
            <person name="Kraus R.H."/>
            <person name="Zhao Y."/>
            <person name="Ren L."/>
            <person name="Fei J."/>
            <person name="Morisson M."/>
            <person name="Kaiser P."/>
            <person name="Griffin D.K."/>
            <person name="Rao M."/>
            <person name="Pitel F."/>
            <person name="Wang J."/>
            <person name="Li N."/>
        </authorList>
    </citation>
    <scope>NUCLEOTIDE SEQUENCE [LARGE SCALE GENOMIC DNA]</scope>
</reference>
<dbReference type="PANTHER" id="PTHR14974">
    <property type="entry name" value="SIMILAR TO RIKEN CDNA 1700025G04 GENE"/>
    <property type="match status" value="1"/>
</dbReference>
<sequence>MQATSGKLSLKREINAAEPAGSVRSSPRCTWTAGGPLASAAFDGCKSPRDSPHDLGLCSSKPPATELEKSASSNVRLKSNKEIPGLVHQPRANTNVCKIKEVSVKFPVIAKHKPIGGSNSLKSIPTLNKTEVFVFQLSDQEVAMGQQPLPTVISVQCMHISESQQEFFRMLDEKIEKECCQHLPGAASRPPGVFMLSETHVAVNVVMGFTFGYGMAQPYKEFRKKTKQGQAVARRQLIWGQLYCHFLKIWLARNHIPAEDNSKARASLIKWERWKELAGGSPATTEGHGLEGHLLDVDMAPSPGVQKRDWSTWQRRRLKLSFQDLKRAAPHLNALLERWLFLTGISSARSVGGARCPAGTGLRHQAPCIAAGSPPAFRSLSRFCSQWGPEGDRDGPGAAQLQGLVLSTHPSSPAPVKDGLDC</sequence>
<organism evidence="2 3">
    <name type="scientific">Anas platyrhynchos</name>
    <name type="common">Mallard</name>
    <name type="synonym">Anas boschas</name>
    <dbReference type="NCBI Taxonomy" id="8839"/>
    <lineage>
        <taxon>Eukaryota</taxon>
        <taxon>Metazoa</taxon>
        <taxon>Chordata</taxon>
        <taxon>Craniata</taxon>
        <taxon>Vertebrata</taxon>
        <taxon>Euteleostomi</taxon>
        <taxon>Archelosauria</taxon>
        <taxon>Archosauria</taxon>
        <taxon>Dinosauria</taxon>
        <taxon>Saurischia</taxon>
        <taxon>Theropoda</taxon>
        <taxon>Coelurosauria</taxon>
        <taxon>Aves</taxon>
        <taxon>Neognathae</taxon>
        <taxon>Galloanserae</taxon>
        <taxon>Anseriformes</taxon>
        <taxon>Anatidae</taxon>
        <taxon>Anatinae</taxon>
        <taxon>Anas</taxon>
    </lineage>
</organism>
<dbReference type="Proteomes" id="UP000296049">
    <property type="component" value="Unassembled WGS sequence"/>
</dbReference>
<dbReference type="Pfam" id="PF15389">
    <property type="entry name" value="DUF4612"/>
    <property type="match status" value="1"/>
</dbReference>
<dbReference type="PANTHER" id="PTHR14974:SF3">
    <property type="entry name" value="SIMILAR TO RIKEN CDNA 1700025G04 GENE"/>
    <property type="match status" value="1"/>
</dbReference>
<evidence type="ECO:0000313" key="3">
    <source>
        <dbReference type="Proteomes" id="UP000296049"/>
    </source>
</evidence>
<evidence type="ECO:0000313" key="2">
    <source>
        <dbReference type="EMBL" id="EOA94699.1"/>
    </source>
</evidence>
<feature type="region of interest" description="Disordered" evidence="1">
    <location>
        <begin position="41"/>
        <end position="73"/>
    </location>
</feature>
<gene>
    <name evidence="2" type="ORF">Anapl_16572</name>
</gene>